<proteinExistence type="predicted"/>
<organism evidence="1">
    <name type="scientific">Salmonella enteritidis</name>
    <dbReference type="NCBI Taxonomy" id="149539"/>
    <lineage>
        <taxon>Bacteria</taxon>
        <taxon>Pseudomonadati</taxon>
        <taxon>Pseudomonadota</taxon>
        <taxon>Gammaproteobacteria</taxon>
        <taxon>Enterobacterales</taxon>
        <taxon>Enterobacteriaceae</taxon>
        <taxon>Salmonella</taxon>
    </lineage>
</organism>
<dbReference type="AlphaFoldDB" id="A0A657F3A3"/>
<protein>
    <submittedName>
        <fullName evidence="1">Nitrogen regulation protein NR(II)</fullName>
    </submittedName>
</protein>
<reference evidence="1" key="1">
    <citation type="submission" date="2018-08" db="EMBL/GenBank/DDBJ databases">
        <authorList>
            <person name="Ashton P.M."/>
            <person name="Dallman T."/>
            <person name="Nair S."/>
            <person name="De Pinna E."/>
            <person name="Peters T."/>
            <person name="Grant K."/>
        </authorList>
    </citation>
    <scope>NUCLEOTIDE SEQUENCE [LARGE SCALE GENOMIC DNA]</scope>
    <source>
        <strain evidence="1">38306</strain>
    </source>
</reference>
<feature type="non-terminal residue" evidence="1">
    <location>
        <position position="25"/>
    </location>
</feature>
<name>A0A657F3A3_SALEN</name>
<dbReference type="Proteomes" id="UP000885271">
    <property type="component" value="Unassembled WGS sequence"/>
</dbReference>
<sequence length="25" mass="2614">MATGTQPDAGQILNSLINSILLIDD</sequence>
<comment type="caution">
    <text evidence="1">The sequence shown here is derived from an EMBL/GenBank/DDBJ whole genome shotgun (WGS) entry which is preliminary data.</text>
</comment>
<evidence type="ECO:0000313" key="1">
    <source>
        <dbReference type="EMBL" id="MIQ24084.1"/>
    </source>
</evidence>
<dbReference type="EMBL" id="RSQT01000288">
    <property type="protein sequence ID" value="MIQ24084.1"/>
    <property type="molecule type" value="Genomic_DNA"/>
</dbReference>
<gene>
    <name evidence="1" type="ORF">ZQ07_26710</name>
</gene>
<accession>A0A657F3A3</accession>